<evidence type="ECO:0000256" key="5">
    <source>
        <dbReference type="ARBA" id="ARBA00023136"/>
    </source>
</evidence>
<dbReference type="AlphaFoldDB" id="A0A841HEY4"/>
<dbReference type="GeneID" id="76425306"/>
<dbReference type="SUPFAM" id="SSF103473">
    <property type="entry name" value="MFS general substrate transporter"/>
    <property type="match status" value="1"/>
</dbReference>
<name>A0A841HEY4_HALSI</name>
<dbReference type="CDD" id="cd06173">
    <property type="entry name" value="MFS_MefA_like"/>
    <property type="match status" value="1"/>
</dbReference>
<dbReference type="PANTHER" id="PTHR23513">
    <property type="entry name" value="INTEGRAL MEMBRANE EFFLUX PROTEIN-RELATED"/>
    <property type="match status" value="1"/>
</dbReference>
<dbReference type="RefSeq" id="WP_012289666.1">
    <property type="nucleotide sequence ID" value="NZ_JACHGX010000010.1"/>
</dbReference>
<keyword evidence="3 6" id="KW-0812">Transmembrane</keyword>
<dbReference type="InterPro" id="IPR011701">
    <property type="entry name" value="MFS"/>
</dbReference>
<comment type="subcellular location">
    <subcellularLocation>
        <location evidence="1">Cell membrane</location>
        <topology evidence="1">Multi-pass membrane protein</topology>
    </subcellularLocation>
</comment>
<evidence type="ECO:0000256" key="6">
    <source>
        <dbReference type="SAM" id="Phobius"/>
    </source>
</evidence>
<dbReference type="GO" id="GO:0005886">
    <property type="term" value="C:plasma membrane"/>
    <property type="evidence" value="ECO:0007669"/>
    <property type="project" value="UniProtKB-SubCell"/>
</dbReference>
<evidence type="ECO:0000256" key="1">
    <source>
        <dbReference type="ARBA" id="ARBA00004651"/>
    </source>
</evidence>
<feature type="transmembrane region" description="Helical" evidence="6">
    <location>
        <begin position="237"/>
        <end position="259"/>
    </location>
</feature>
<evidence type="ECO:0000256" key="3">
    <source>
        <dbReference type="ARBA" id="ARBA00022692"/>
    </source>
</evidence>
<evidence type="ECO:0000313" key="8">
    <source>
        <dbReference type="Proteomes" id="UP000642919"/>
    </source>
</evidence>
<dbReference type="EMBL" id="JACHGX010000010">
    <property type="protein sequence ID" value="MBB6090868.1"/>
    <property type="molecule type" value="Genomic_DNA"/>
</dbReference>
<accession>A0A841HEY4</accession>
<feature type="transmembrane region" description="Helical" evidence="6">
    <location>
        <begin position="161"/>
        <end position="182"/>
    </location>
</feature>
<organism evidence="7 8">
    <name type="scientific">Halobacterium salinarum</name>
    <name type="common">Halobacterium halobium</name>
    <dbReference type="NCBI Taxonomy" id="2242"/>
    <lineage>
        <taxon>Archaea</taxon>
        <taxon>Methanobacteriati</taxon>
        <taxon>Methanobacteriota</taxon>
        <taxon>Stenosarchaea group</taxon>
        <taxon>Halobacteria</taxon>
        <taxon>Halobacteriales</taxon>
        <taxon>Halobacteriaceae</taxon>
        <taxon>Halobacterium</taxon>
    </lineage>
</organism>
<evidence type="ECO:0000256" key="2">
    <source>
        <dbReference type="ARBA" id="ARBA00022475"/>
    </source>
</evidence>
<sequence length="274" mass="29021">MPFQLPLTKTRFSDLLANTTFARLLAGRIITDAGDSLYYIGSMWLVYDLTGSTFYTGLAAALLQVPNVLSFLVGPLIDRWDLRPILLGTQLTNALGVLIVPLVATLGHLTVWWVLILMPILDLINGFVYPAQNAALPKIVGSEQLTRANSMFTTSIRTVGMIANAVAGVLISALGAIALFAIDATTFVLAGVLFLGVTTTNSTNTTDDQSSASDDATTDDSYLTDLRGGIAYVRGSALSVILLGMMLGNFVSVAVNVVLPAFANSIGAHLSTDF</sequence>
<keyword evidence="4 6" id="KW-1133">Transmembrane helix</keyword>
<feature type="transmembrane region" description="Helical" evidence="6">
    <location>
        <begin position="53"/>
        <end position="73"/>
    </location>
</feature>
<dbReference type="Pfam" id="PF07690">
    <property type="entry name" value="MFS_1"/>
    <property type="match status" value="1"/>
</dbReference>
<reference evidence="7" key="1">
    <citation type="submission" date="2020-08" db="EMBL/GenBank/DDBJ databases">
        <title>Genomic Encyclopedia of Type Strains, Phase IV (KMG-IV): sequencing the most valuable type-strain genomes for metagenomic binning, comparative biology and taxonomic classification.</title>
        <authorList>
            <person name="Goeker M."/>
        </authorList>
    </citation>
    <scope>NUCLEOTIDE SEQUENCE</scope>
    <source>
        <strain evidence="7">DSM 669</strain>
    </source>
</reference>
<gene>
    <name evidence="7" type="ORF">HNR49_002254</name>
</gene>
<evidence type="ECO:0000313" key="7">
    <source>
        <dbReference type="EMBL" id="MBB6090868.1"/>
    </source>
</evidence>
<dbReference type="InterPro" id="IPR036259">
    <property type="entry name" value="MFS_trans_sf"/>
</dbReference>
<proteinExistence type="predicted"/>
<keyword evidence="5 6" id="KW-0472">Membrane</keyword>
<protein>
    <submittedName>
        <fullName evidence="7">MFS family permease</fullName>
    </submittedName>
</protein>
<dbReference type="Gene3D" id="1.20.1250.20">
    <property type="entry name" value="MFS general substrate transporter like domains"/>
    <property type="match status" value="1"/>
</dbReference>
<dbReference type="Proteomes" id="UP000642919">
    <property type="component" value="Unassembled WGS sequence"/>
</dbReference>
<dbReference type="PANTHER" id="PTHR23513:SF6">
    <property type="entry name" value="MAJOR FACILITATOR SUPERFAMILY ASSOCIATED DOMAIN-CONTAINING PROTEIN"/>
    <property type="match status" value="1"/>
</dbReference>
<keyword evidence="2" id="KW-1003">Cell membrane</keyword>
<comment type="caution">
    <text evidence="7">The sequence shown here is derived from an EMBL/GenBank/DDBJ whole genome shotgun (WGS) entry which is preliminary data.</text>
</comment>
<evidence type="ECO:0000256" key="4">
    <source>
        <dbReference type="ARBA" id="ARBA00022989"/>
    </source>
</evidence>
<dbReference type="GO" id="GO:0022857">
    <property type="term" value="F:transmembrane transporter activity"/>
    <property type="evidence" value="ECO:0007669"/>
    <property type="project" value="InterPro"/>
</dbReference>